<dbReference type="SUPFAM" id="SSF47240">
    <property type="entry name" value="Ferritin-like"/>
    <property type="match status" value="1"/>
</dbReference>
<accession>A0A8S5TS37</accession>
<evidence type="ECO:0000313" key="1">
    <source>
        <dbReference type="EMBL" id="DAF84995.1"/>
    </source>
</evidence>
<protein>
    <submittedName>
        <fullName evidence="1">DPS-LIKE PEROXIDE RESISTANCE PROTEIN, PEROXIDE RESISTANCE, IRON-BINDING, FERROXIDASE</fullName>
    </submittedName>
</protein>
<reference evidence="1" key="1">
    <citation type="journal article" date="2021" name="Proc. Natl. Acad. Sci. U.S.A.">
        <title>A Catalog of Tens of Thousands of Viruses from Human Metagenomes Reveals Hidden Associations with Chronic Diseases.</title>
        <authorList>
            <person name="Tisza M.J."/>
            <person name="Buck C.B."/>
        </authorList>
    </citation>
    <scope>NUCLEOTIDE SEQUENCE</scope>
    <source>
        <strain evidence="1">CtEw721</strain>
    </source>
</reference>
<proteinExistence type="predicted"/>
<dbReference type="InterPro" id="IPR009078">
    <property type="entry name" value="Ferritin-like_SF"/>
</dbReference>
<dbReference type="EMBL" id="BK015914">
    <property type="protein sequence ID" value="DAF84995.1"/>
    <property type="molecule type" value="Genomic_DNA"/>
</dbReference>
<sequence length="168" mass="19990">MKISEACYEQLNNLIKKSFDCNAQADNFAYNIDYTRYPNIANLYHHAFAHKFPQLADVISDLMIQLNARPVRKAVNEYKSEYLSLYDLFVDNDRMMEEYRQEVRKTIDIADLNDDYEVRIAMEDFLLKLLPYVKQSDIWRTKSEQYKDEPSQFDVHFAELTTLIPHTL</sequence>
<name>A0A8S5TS37_9CAUD</name>
<dbReference type="Gene3D" id="1.20.1260.10">
    <property type="match status" value="1"/>
</dbReference>
<organism evidence="1">
    <name type="scientific">Siphoviridae sp. ctEw721</name>
    <dbReference type="NCBI Taxonomy" id="2825400"/>
    <lineage>
        <taxon>Viruses</taxon>
        <taxon>Duplodnaviria</taxon>
        <taxon>Heunggongvirae</taxon>
        <taxon>Uroviricota</taxon>
        <taxon>Caudoviricetes</taxon>
    </lineage>
</organism>
<dbReference type="InterPro" id="IPR012347">
    <property type="entry name" value="Ferritin-like"/>
</dbReference>